<comment type="subcellular location">
    <subcellularLocation>
        <location evidence="1">Nucleus</location>
    </subcellularLocation>
</comment>
<accession>A0ABM4WIB3</accession>
<feature type="region of interest" description="Disordered" evidence="6">
    <location>
        <begin position="169"/>
        <end position="224"/>
    </location>
</feature>
<evidence type="ECO:0000256" key="3">
    <source>
        <dbReference type="ARBA" id="ARBA00023125"/>
    </source>
</evidence>
<protein>
    <submittedName>
        <fullName evidence="9">Methyl-CpG-binding domain-containing protein 5-like isoform X3</fullName>
    </submittedName>
</protein>
<evidence type="ECO:0000256" key="4">
    <source>
        <dbReference type="ARBA" id="ARBA00023163"/>
    </source>
</evidence>
<evidence type="ECO:0000256" key="1">
    <source>
        <dbReference type="ARBA" id="ARBA00004123"/>
    </source>
</evidence>
<keyword evidence="3" id="KW-0238">DNA-binding</keyword>
<reference evidence="9" key="2">
    <citation type="submission" date="2025-08" db="UniProtKB">
        <authorList>
            <consortium name="RefSeq"/>
        </authorList>
    </citation>
    <scope>IDENTIFICATION</scope>
    <source>
        <tissue evidence="9">Leaves</tissue>
    </source>
</reference>
<reference evidence="8" key="1">
    <citation type="journal article" date="2025" name="Foods">
        <title>Unveiling the Microbial Signatures of Arabica Coffee Cherries: Insights into Ripeness Specific Diversity, Functional Traits, and Implications for Quality and Safety.</title>
        <authorList>
            <consortium name="RefSeq"/>
            <person name="Tenea G.N."/>
            <person name="Cifuentes V."/>
            <person name="Reyes P."/>
            <person name="Cevallos-Vallejos M."/>
        </authorList>
    </citation>
    <scope>NUCLEOTIDE SEQUENCE [LARGE SCALE GENOMIC DNA]</scope>
</reference>
<dbReference type="InterPro" id="IPR016177">
    <property type="entry name" value="DNA-bd_dom_sf"/>
</dbReference>
<evidence type="ECO:0000256" key="5">
    <source>
        <dbReference type="ARBA" id="ARBA00023242"/>
    </source>
</evidence>
<gene>
    <name evidence="9" type="primary">LOC113726268</name>
</gene>
<feature type="region of interest" description="Disordered" evidence="6">
    <location>
        <begin position="33"/>
        <end position="56"/>
    </location>
</feature>
<organism evidence="8 9">
    <name type="scientific">Coffea arabica</name>
    <name type="common">Arabian coffee</name>
    <dbReference type="NCBI Taxonomy" id="13443"/>
    <lineage>
        <taxon>Eukaryota</taxon>
        <taxon>Viridiplantae</taxon>
        <taxon>Streptophyta</taxon>
        <taxon>Embryophyta</taxon>
        <taxon>Tracheophyta</taxon>
        <taxon>Spermatophyta</taxon>
        <taxon>Magnoliopsida</taxon>
        <taxon>eudicotyledons</taxon>
        <taxon>Gunneridae</taxon>
        <taxon>Pentapetalae</taxon>
        <taxon>asterids</taxon>
        <taxon>lamiids</taxon>
        <taxon>Gentianales</taxon>
        <taxon>Rubiaceae</taxon>
        <taxon>Ixoroideae</taxon>
        <taxon>Gardenieae complex</taxon>
        <taxon>Bertiereae - Coffeeae clade</taxon>
        <taxon>Coffeeae</taxon>
        <taxon>Coffea</taxon>
    </lineage>
</organism>
<dbReference type="Proteomes" id="UP001652660">
    <property type="component" value="Chromosome 1c"/>
</dbReference>
<evidence type="ECO:0000259" key="7">
    <source>
        <dbReference type="PROSITE" id="PS50982"/>
    </source>
</evidence>
<evidence type="ECO:0000313" key="9">
    <source>
        <dbReference type="RefSeq" id="XP_071931532.1"/>
    </source>
</evidence>
<keyword evidence="5" id="KW-0539">Nucleus</keyword>
<name>A0ABM4WIB3_COFAR</name>
<evidence type="ECO:0000256" key="2">
    <source>
        <dbReference type="ARBA" id="ARBA00023015"/>
    </source>
</evidence>
<dbReference type="PANTHER" id="PTHR12396">
    <property type="entry name" value="METHYL-CPG BINDING PROTEIN, MBD"/>
    <property type="match status" value="1"/>
</dbReference>
<keyword evidence="8" id="KW-1185">Reference proteome</keyword>
<evidence type="ECO:0000313" key="8">
    <source>
        <dbReference type="Proteomes" id="UP001652660"/>
    </source>
</evidence>
<dbReference type="PANTHER" id="PTHR12396:SF46">
    <property type="entry name" value="METHYL-CPG-BINDING DOMAIN-CONTAINING PROTEIN 6"/>
    <property type="match status" value="1"/>
</dbReference>
<dbReference type="Gene3D" id="3.30.890.10">
    <property type="entry name" value="Methyl-cpg-binding Protein 2, Chain A"/>
    <property type="match status" value="1"/>
</dbReference>
<dbReference type="Pfam" id="PF01429">
    <property type="entry name" value="MBD"/>
    <property type="match status" value="1"/>
</dbReference>
<keyword evidence="4" id="KW-0804">Transcription</keyword>
<dbReference type="SUPFAM" id="SSF54171">
    <property type="entry name" value="DNA-binding domain"/>
    <property type="match status" value="1"/>
</dbReference>
<dbReference type="SMART" id="SM00391">
    <property type="entry name" value="MBD"/>
    <property type="match status" value="1"/>
</dbReference>
<dbReference type="InterPro" id="IPR001739">
    <property type="entry name" value="Methyl_CpG_DNA-bd"/>
</dbReference>
<dbReference type="PROSITE" id="PS50982">
    <property type="entry name" value="MBD"/>
    <property type="match status" value="1"/>
</dbReference>
<feature type="compositionally biased region" description="Basic and acidic residues" evidence="6">
    <location>
        <begin position="33"/>
        <end position="46"/>
    </location>
</feature>
<keyword evidence="2" id="KW-0805">Transcription regulation</keyword>
<feature type="domain" description="MBD" evidence="7">
    <location>
        <begin position="109"/>
        <end position="182"/>
    </location>
</feature>
<dbReference type="RefSeq" id="XP_071931532.1">
    <property type="nucleotide sequence ID" value="XM_072075431.1"/>
</dbReference>
<sequence>MADCFSHSYHFVAPPLNDKALIDLNASPEEQIELPREKSHDDKESNLKLNQGGSHEFVGHESVGDNGMYNETLYHAEGQMKIGSMLETAPATLMLQQLTKMGPQARKGCTALVVRPDWLPLDWGFTWKFRTAGKTAGNTDKYFFSPSGLKFRSKVEVLEFLETGSRRKKKLKSDANATVRHKCLPSDGPSDQRKKTSKQASGNPSDHQKKKSKSNIRDFSDMNFDFRNPPRSLTWVQANDCPDDWLPTFSNATVPKSERTEWGNVYSRVTQLDKTNGAS</sequence>
<evidence type="ECO:0000256" key="6">
    <source>
        <dbReference type="SAM" id="MobiDB-lite"/>
    </source>
</evidence>
<proteinExistence type="predicted"/>
<dbReference type="GeneID" id="113726268"/>